<evidence type="ECO:0000259" key="1">
    <source>
        <dbReference type="Pfam" id="PF01841"/>
    </source>
</evidence>
<evidence type="ECO:0000313" key="3">
    <source>
        <dbReference type="Proteomes" id="UP000886757"/>
    </source>
</evidence>
<dbReference type="Gene3D" id="3.10.620.30">
    <property type="match status" value="1"/>
</dbReference>
<dbReference type="InterPro" id="IPR038765">
    <property type="entry name" value="Papain-like_cys_pep_sf"/>
</dbReference>
<proteinExistence type="predicted"/>
<organism evidence="2 3">
    <name type="scientific">Candidatus Choladousia intestinavium</name>
    <dbReference type="NCBI Taxonomy" id="2840727"/>
    <lineage>
        <taxon>Bacteria</taxon>
        <taxon>Bacillati</taxon>
        <taxon>Bacillota</taxon>
        <taxon>Clostridia</taxon>
        <taxon>Lachnospirales</taxon>
        <taxon>Lachnospiraceae</taxon>
        <taxon>Lachnospiraceae incertae sedis</taxon>
        <taxon>Candidatus Choladousia</taxon>
    </lineage>
</organism>
<evidence type="ECO:0000313" key="2">
    <source>
        <dbReference type="EMBL" id="HIR13930.1"/>
    </source>
</evidence>
<reference evidence="2" key="1">
    <citation type="submission" date="2020-10" db="EMBL/GenBank/DDBJ databases">
        <authorList>
            <person name="Gilroy R."/>
        </authorList>
    </citation>
    <scope>NUCLEOTIDE SEQUENCE</scope>
    <source>
        <strain evidence="2">ChiSjej4B22-8148</strain>
    </source>
</reference>
<accession>A0A9D1ACN4</accession>
<sequence>MRNFWKRSKWKRAVLLGLSALAVMMGAGGCGTIGRVQYQLSGAGVESWEEAAAEAGIETLTEEYYYENLPEDLREAYREMYVRIMRNEDSAEIYSEITTEDFWKVYYGILADHPEIFWIGKSVQVQESGLTGHVVSYEFETTVPQEERETMRGQLEAAADACLAGISQEASTYEKIKYVYEYIINSTDYNENGQDTQNIQSVLLYHSSVCAGYSKAFQYLLNRMGLFCTYITGTIRDGGDHGWNLVRIDDSYYYVDVTWGDPVFANQMEGQESTVMNYNYLCCTEEDLFKTHEPDGTVPLPPCTSQAYNYYMLNGMYYETFDYDTIYNRLMESVWNGDASIVMKYGSQEAYDTAVYEILEGGMLNDAGQYLMEQNGVSTWNYRYQTDDNFFVFTLYWQ</sequence>
<dbReference type="PANTHER" id="PTHR46333">
    <property type="entry name" value="CYTOKINESIS PROTEIN 3"/>
    <property type="match status" value="1"/>
</dbReference>
<dbReference type="EMBL" id="DVGK01000095">
    <property type="protein sequence ID" value="HIR13930.1"/>
    <property type="molecule type" value="Genomic_DNA"/>
</dbReference>
<gene>
    <name evidence="2" type="ORF">IAB31_08415</name>
</gene>
<name>A0A9D1ACN4_9FIRM</name>
<protein>
    <recommendedName>
        <fullName evidence="1">Transglutaminase-like domain-containing protein</fullName>
    </recommendedName>
</protein>
<dbReference type="SUPFAM" id="SSF54001">
    <property type="entry name" value="Cysteine proteinases"/>
    <property type="match status" value="1"/>
</dbReference>
<feature type="domain" description="Transglutaminase-like" evidence="1">
    <location>
        <begin position="167"/>
        <end position="256"/>
    </location>
</feature>
<comment type="caution">
    <text evidence="2">The sequence shown here is derived from an EMBL/GenBank/DDBJ whole genome shotgun (WGS) entry which is preliminary data.</text>
</comment>
<dbReference type="InterPro" id="IPR052557">
    <property type="entry name" value="CAP/Cytokinesis_protein"/>
</dbReference>
<dbReference type="PROSITE" id="PS51257">
    <property type="entry name" value="PROKAR_LIPOPROTEIN"/>
    <property type="match status" value="1"/>
</dbReference>
<reference evidence="2" key="2">
    <citation type="journal article" date="2021" name="PeerJ">
        <title>Extensive microbial diversity within the chicken gut microbiome revealed by metagenomics and culture.</title>
        <authorList>
            <person name="Gilroy R."/>
            <person name="Ravi A."/>
            <person name="Getino M."/>
            <person name="Pursley I."/>
            <person name="Horton D.L."/>
            <person name="Alikhan N.F."/>
            <person name="Baker D."/>
            <person name="Gharbi K."/>
            <person name="Hall N."/>
            <person name="Watson M."/>
            <person name="Adriaenssens E.M."/>
            <person name="Foster-Nyarko E."/>
            <person name="Jarju S."/>
            <person name="Secka A."/>
            <person name="Antonio M."/>
            <person name="Oren A."/>
            <person name="Chaudhuri R.R."/>
            <person name="La Ragione R."/>
            <person name="Hildebrand F."/>
            <person name="Pallen M.J."/>
        </authorList>
    </citation>
    <scope>NUCLEOTIDE SEQUENCE</scope>
    <source>
        <strain evidence="2">ChiSjej4B22-8148</strain>
    </source>
</reference>
<dbReference type="Proteomes" id="UP000886757">
    <property type="component" value="Unassembled WGS sequence"/>
</dbReference>
<dbReference type="InterPro" id="IPR002931">
    <property type="entry name" value="Transglutaminase-like"/>
</dbReference>
<dbReference type="PANTHER" id="PTHR46333:SF2">
    <property type="entry name" value="CYTOKINESIS PROTEIN 3"/>
    <property type="match status" value="1"/>
</dbReference>
<dbReference type="GO" id="GO:0005737">
    <property type="term" value="C:cytoplasm"/>
    <property type="evidence" value="ECO:0007669"/>
    <property type="project" value="TreeGrafter"/>
</dbReference>
<dbReference type="AlphaFoldDB" id="A0A9D1ACN4"/>
<dbReference type="Pfam" id="PF01841">
    <property type="entry name" value="Transglut_core"/>
    <property type="match status" value="1"/>
</dbReference>